<name>A0ABP6D586_9ACTN</name>
<evidence type="ECO:0000313" key="1">
    <source>
        <dbReference type="EMBL" id="GAA2636129.1"/>
    </source>
</evidence>
<reference evidence="2" key="1">
    <citation type="journal article" date="2019" name="Int. J. Syst. Evol. Microbiol.">
        <title>The Global Catalogue of Microorganisms (GCM) 10K type strain sequencing project: providing services to taxonomists for standard genome sequencing and annotation.</title>
        <authorList>
            <consortium name="The Broad Institute Genomics Platform"/>
            <consortium name="The Broad Institute Genome Sequencing Center for Infectious Disease"/>
            <person name="Wu L."/>
            <person name="Ma J."/>
        </authorList>
    </citation>
    <scope>NUCLEOTIDE SEQUENCE [LARGE SCALE GENOMIC DNA]</scope>
    <source>
        <strain evidence="2">JCM 16373</strain>
    </source>
</reference>
<accession>A0ABP6D586</accession>
<organism evidence="1 2">
    <name type="scientific">Streptomyces axinellae</name>
    <dbReference type="NCBI Taxonomy" id="552788"/>
    <lineage>
        <taxon>Bacteria</taxon>
        <taxon>Bacillati</taxon>
        <taxon>Actinomycetota</taxon>
        <taxon>Actinomycetes</taxon>
        <taxon>Kitasatosporales</taxon>
        <taxon>Streptomycetaceae</taxon>
        <taxon>Streptomyces</taxon>
    </lineage>
</organism>
<dbReference type="Pfam" id="PF21853">
    <property type="entry name" value="DUF6912"/>
    <property type="match status" value="1"/>
</dbReference>
<evidence type="ECO:0000313" key="2">
    <source>
        <dbReference type="Proteomes" id="UP001501447"/>
    </source>
</evidence>
<dbReference type="InterPro" id="IPR054206">
    <property type="entry name" value="DUF6912"/>
</dbReference>
<dbReference type="EMBL" id="BAAARJ010000026">
    <property type="protein sequence ID" value="GAA2636129.1"/>
    <property type="molecule type" value="Genomic_DNA"/>
</dbReference>
<dbReference type="Proteomes" id="UP001501447">
    <property type="component" value="Unassembled WGS sequence"/>
</dbReference>
<proteinExistence type="predicted"/>
<protein>
    <submittedName>
        <fullName evidence="1">Uncharacterized protein</fullName>
    </submittedName>
</protein>
<keyword evidence="2" id="KW-1185">Reference proteome</keyword>
<sequence>MRVYLPSTLPALSRAHDAGELGPGPLEAYAVTQGLREWCASDDEEELEYAALGQAARASLRLLAEASRSEAGSGRRVVVAVEVPDAEVAADPDEAAGGAGEGRSEGADGAAVGRVRLGAAVPMAKAAAVHVDADDAGADVTAAADALRAVADRAGAAGAGEQEQYEKQDEGARDAVDGAEAHELLWFATQEIPALLG</sequence>
<gene>
    <name evidence="1" type="ORF">GCM10009863_60790</name>
</gene>
<dbReference type="RefSeq" id="WP_344570271.1">
    <property type="nucleotide sequence ID" value="NZ_BAAARJ010000026.1"/>
</dbReference>
<comment type="caution">
    <text evidence="1">The sequence shown here is derived from an EMBL/GenBank/DDBJ whole genome shotgun (WGS) entry which is preliminary data.</text>
</comment>